<protein>
    <submittedName>
        <fullName evidence="1">Uncharacterized protein</fullName>
    </submittedName>
</protein>
<evidence type="ECO:0000313" key="2">
    <source>
        <dbReference type="Proteomes" id="UP001055811"/>
    </source>
</evidence>
<gene>
    <name evidence="1" type="ORF">L2E82_00162</name>
</gene>
<name>A0ACB9GW43_CICIN</name>
<reference evidence="2" key="1">
    <citation type="journal article" date="2022" name="Mol. Ecol. Resour.">
        <title>The genomes of chicory, endive, great burdock and yacon provide insights into Asteraceae palaeo-polyploidization history and plant inulin production.</title>
        <authorList>
            <person name="Fan W."/>
            <person name="Wang S."/>
            <person name="Wang H."/>
            <person name="Wang A."/>
            <person name="Jiang F."/>
            <person name="Liu H."/>
            <person name="Zhao H."/>
            <person name="Xu D."/>
            <person name="Zhang Y."/>
        </authorList>
    </citation>
    <scope>NUCLEOTIDE SEQUENCE [LARGE SCALE GENOMIC DNA]</scope>
    <source>
        <strain evidence="2">cv. Punajuju</strain>
    </source>
</reference>
<dbReference type="Proteomes" id="UP001055811">
    <property type="component" value="Linkage Group LG01"/>
</dbReference>
<accession>A0ACB9GW43</accession>
<proteinExistence type="predicted"/>
<reference evidence="1 2" key="2">
    <citation type="journal article" date="2022" name="Mol. Ecol. Resour.">
        <title>The genomes of chicory, endive, great burdock and yacon provide insights into Asteraceae paleo-polyploidization history and plant inulin production.</title>
        <authorList>
            <person name="Fan W."/>
            <person name="Wang S."/>
            <person name="Wang H."/>
            <person name="Wang A."/>
            <person name="Jiang F."/>
            <person name="Liu H."/>
            <person name="Zhao H."/>
            <person name="Xu D."/>
            <person name="Zhang Y."/>
        </authorList>
    </citation>
    <scope>NUCLEOTIDE SEQUENCE [LARGE SCALE GENOMIC DNA]</scope>
    <source>
        <strain evidence="2">cv. Punajuju</strain>
        <tissue evidence="1">Leaves</tissue>
    </source>
</reference>
<sequence>MQGYTEIESFFKCASLFFILFGFIAMESRSNRLIASEKAENDSNPENSPSVGDPVENRKGGRKRNQPCSPCNVDGEDKKKTVNNGSIAVGGRVSRSRTTRARGDINITTEQTRLETAVNRRPKRHVGHPASLQDFYVEPVLKLTRQVKPKPKPQQVLTVRLPVYMMFARENYPERRIFSVTNNQSPCNPSVTRRLLPRTTEIQSIDNRKRNLLTWMIESGVIRAGGKLRYAKHRVLEGVITVNGVVCNCCRVIMSLSYFTYHAGGNPGSFNDIYVESGKSFLECLIISWTREASKVNAFNFVDYTGDNFSGDTCDTCGDGGTLICCGGCPSMFHRSCVRVKKLSSGIRYCVYCLCKFCGTVADQMSSCSLCDEKFHKQCRQVNSADVESGGLFCGEICKEIYERLQELLGVKHGLLDGFSFTLLRRSDLDQDSSTYEKKIECNSKLAVAYTVMNECFDAIVDKRTGVDMIRNVVYNCRPACICKPARILRSLGVPKLVIPATPDLHEIWTNHVFRFKPLKESTRQTMKSMSMVVLPGTNMLQKRVPQLVNDCSSMAFALTPLSPSLLSSSIAADGIKIGSLSTMKAVFLPLRQFFRW</sequence>
<dbReference type="EMBL" id="CM042009">
    <property type="protein sequence ID" value="KAI3787763.1"/>
    <property type="molecule type" value="Genomic_DNA"/>
</dbReference>
<keyword evidence="2" id="KW-1185">Reference proteome</keyword>
<comment type="caution">
    <text evidence="1">The sequence shown here is derived from an EMBL/GenBank/DDBJ whole genome shotgun (WGS) entry which is preliminary data.</text>
</comment>
<organism evidence="1 2">
    <name type="scientific">Cichorium intybus</name>
    <name type="common">Chicory</name>
    <dbReference type="NCBI Taxonomy" id="13427"/>
    <lineage>
        <taxon>Eukaryota</taxon>
        <taxon>Viridiplantae</taxon>
        <taxon>Streptophyta</taxon>
        <taxon>Embryophyta</taxon>
        <taxon>Tracheophyta</taxon>
        <taxon>Spermatophyta</taxon>
        <taxon>Magnoliopsida</taxon>
        <taxon>eudicotyledons</taxon>
        <taxon>Gunneridae</taxon>
        <taxon>Pentapetalae</taxon>
        <taxon>asterids</taxon>
        <taxon>campanulids</taxon>
        <taxon>Asterales</taxon>
        <taxon>Asteraceae</taxon>
        <taxon>Cichorioideae</taxon>
        <taxon>Cichorieae</taxon>
        <taxon>Cichoriinae</taxon>
        <taxon>Cichorium</taxon>
    </lineage>
</organism>
<evidence type="ECO:0000313" key="1">
    <source>
        <dbReference type="EMBL" id="KAI3787763.1"/>
    </source>
</evidence>